<evidence type="ECO:0000259" key="12">
    <source>
        <dbReference type="Pfam" id="PF24576"/>
    </source>
</evidence>
<evidence type="ECO:0000256" key="5">
    <source>
        <dbReference type="ARBA" id="ARBA00022989"/>
    </source>
</evidence>
<dbReference type="GO" id="GO:0015276">
    <property type="term" value="F:ligand-gated monoatomic ion channel activity"/>
    <property type="evidence" value="ECO:0007669"/>
    <property type="project" value="InterPro"/>
</dbReference>
<accession>A0AAW2GLJ7</accession>
<dbReference type="GO" id="GO:0050906">
    <property type="term" value="P:detection of stimulus involved in sensory perception"/>
    <property type="evidence" value="ECO:0007669"/>
    <property type="project" value="UniProtKB-ARBA"/>
</dbReference>
<comment type="subcellular location">
    <subcellularLocation>
        <location evidence="1">Cell membrane</location>
        <topology evidence="1">Multi-pass membrane protein</topology>
    </subcellularLocation>
</comment>
<dbReference type="Proteomes" id="UP001430953">
    <property type="component" value="Unassembled WGS sequence"/>
</dbReference>
<evidence type="ECO:0000256" key="4">
    <source>
        <dbReference type="ARBA" id="ARBA00022692"/>
    </source>
</evidence>
<feature type="signal peptide" evidence="10">
    <location>
        <begin position="1"/>
        <end position="18"/>
    </location>
</feature>
<comment type="caution">
    <text evidence="13">The sequence shown here is derived from an EMBL/GenBank/DDBJ whole genome shotgun (WGS) entry which is preliminary data.</text>
</comment>
<dbReference type="InterPro" id="IPR001320">
    <property type="entry name" value="Iontro_rcpt_C"/>
</dbReference>
<feature type="domain" description="Ionotropic receptor 75a N-terminal" evidence="12">
    <location>
        <begin position="70"/>
        <end position="215"/>
    </location>
</feature>
<proteinExistence type="inferred from homology"/>
<dbReference type="AlphaFoldDB" id="A0AAW2GLJ7"/>
<evidence type="ECO:0000256" key="1">
    <source>
        <dbReference type="ARBA" id="ARBA00004651"/>
    </source>
</evidence>
<evidence type="ECO:0000313" key="13">
    <source>
        <dbReference type="EMBL" id="KAL0128036.1"/>
    </source>
</evidence>
<dbReference type="InterPro" id="IPR057074">
    <property type="entry name" value="IR75A_N"/>
</dbReference>
<dbReference type="PANTHER" id="PTHR42643:SF33">
    <property type="entry name" value="GLUTAMATE RECEPTOR 2-LIKE PROTEIN"/>
    <property type="match status" value="1"/>
</dbReference>
<keyword evidence="10" id="KW-0732">Signal</keyword>
<evidence type="ECO:0000256" key="9">
    <source>
        <dbReference type="SAM" id="Phobius"/>
    </source>
</evidence>
<keyword evidence="3" id="KW-1003">Cell membrane</keyword>
<evidence type="ECO:0000256" key="8">
    <source>
        <dbReference type="ARBA" id="ARBA00023180"/>
    </source>
</evidence>
<keyword evidence="8" id="KW-0325">Glycoprotein</keyword>
<evidence type="ECO:0000313" key="14">
    <source>
        <dbReference type="Proteomes" id="UP001430953"/>
    </source>
</evidence>
<evidence type="ECO:0000256" key="2">
    <source>
        <dbReference type="ARBA" id="ARBA00008685"/>
    </source>
</evidence>
<keyword evidence="6 9" id="KW-0472">Membrane</keyword>
<reference evidence="13 14" key="1">
    <citation type="submission" date="2023-03" db="EMBL/GenBank/DDBJ databases">
        <title>High recombination rates correlate with genetic variation in Cardiocondyla obscurior ants.</title>
        <authorList>
            <person name="Errbii M."/>
        </authorList>
    </citation>
    <scope>NUCLEOTIDE SEQUENCE [LARGE SCALE GENOMIC DNA]</scope>
    <source>
        <strain evidence="13">Alpha-2009</strain>
        <tissue evidence="13">Whole body</tissue>
    </source>
</reference>
<keyword evidence="4 9" id="KW-0812">Transmembrane</keyword>
<dbReference type="Pfam" id="PF24576">
    <property type="entry name" value="IR75A_N"/>
    <property type="match status" value="1"/>
</dbReference>
<dbReference type="SUPFAM" id="SSF53850">
    <property type="entry name" value="Periplasmic binding protein-like II"/>
    <property type="match status" value="1"/>
</dbReference>
<evidence type="ECO:0000256" key="10">
    <source>
        <dbReference type="SAM" id="SignalP"/>
    </source>
</evidence>
<organism evidence="13 14">
    <name type="scientific">Cardiocondyla obscurior</name>
    <dbReference type="NCBI Taxonomy" id="286306"/>
    <lineage>
        <taxon>Eukaryota</taxon>
        <taxon>Metazoa</taxon>
        <taxon>Ecdysozoa</taxon>
        <taxon>Arthropoda</taxon>
        <taxon>Hexapoda</taxon>
        <taxon>Insecta</taxon>
        <taxon>Pterygota</taxon>
        <taxon>Neoptera</taxon>
        <taxon>Endopterygota</taxon>
        <taxon>Hymenoptera</taxon>
        <taxon>Apocrita</taxon>
        <taxon>Aculeata</taxon>
        <taxon>Formicoidea</taxon>
        <taxon>Formicidae</taxon>
        <taxon>Myrmicinae</taxon>
        <taxon>Cardiocondyla</taxon>
    </lineage>
</organism>
<keyword evidence="5 9" id="KW-1133">Transmembrane helix</keyword>
<name>A0AAW2GLJ7_9HYME</name>
<evidence type="ECO:0000256" key="7">
    <source>
        <dbReference type="ARBA" id="ARBA00023170"/>
    </source>
</evidence>
<protein>
    <submittedName>
        <fullName evidence="13">Uncharacterized protein</fullName>
    </submittedName>
</protein>
<feature type="chain" id="PRO_5043463999" evidence="10">
    <location>
        <begin position="19"/>
        <end position="641"/>
    </location>
</feature>
<dbReference type="PANTHER" id="PTHR42643">
    <property type="entry name" value="IONOTROPIC RECEPTOR 20A-RELATED"/>
    <property type="match status" value="1"/>
</dbReference>
<dbReference type="Gene3D" id="1.10.287.70">
    <property type="match status" value="1"/>
</dbReference>
<sequence length="641" mass="73900">MLFVILSILAISLDIASSRQIDDAILQFITDATPILFPPLKLSIHTCINDDDTIILSKKVSKYRLIHDIHNFEKLEERSYDNVEHRKLHMLDLDCDYATEILRQAHSKGMFIAPMKWLLLQDRKTIGNTNATVTYNNSILNIFEDLSIYPDSDVILAQRFDGDFLNLTSVYRPSPQRKVIWENRGNWTTENGLRMSTFVMSSTRRRNLQQTALKSCLVVTNPDTLNHLTDFMYQTIDPIAKANYVWVHHLVNRMNATVTFDIENTFGRNKNGSWDGMIGKLQRREIDIGSGAYMLTERVSIVEYIQLYTNTNLCFIFRRPLLSTVKNIFAMPFQRNVWIATATFLVLVFCLLYLSMKWEYYRSTSNKSAVYKINSEPTIVDDLLVLLGAFAQQGYSYEPYRIPSRIVTLMLLVASLSLYAAYTANIVALVQSTTDSIKTLSDLLHSPLTLGAQNYVFNRYYLEAQQGPVRKAIVDKITSKSNWISLEEGIHRLKSEPFAFHGTRNVIYNLMQHTYREEEKCGITEISFVNSVDPLLVIPKRSPYLEIIKNGALKLREYGLMYRTYYRLYARKPACSGQTNFITIGFTECYFALLAMGYGTLISVFVFVLELLWYKKQSMKMKERPIPVAEESDLSIVKYID</sequence>
<keyword evidence="14" id="KW-1185">Reference proteome</keyword>
<dbReference type="Pfam" id="PF00060">
    <property type="entry name" value="Lig_chan"/>
    <property type="match status" value="1"/>
</dbReference>
<feature type="domain" description="Ionotropic glutamate receptor C-terminal" evidence="11">
    <location>
        <begin position="336"/>
        <end position="446"/>
    </location>
</feature>
<gene>
    <name evidence="13" type="ORF">PUN28_003342</name>
</gene>
<feature type="transmembrane region" description="Helical" evidence="9">
    <location>
        <begin position="337"/>
        <end position="354"/>
    </location>
</feature>
<dbReference type="Gene3D" id="3.40.190.10">
    <property type="entry name" value="Periplasmic binding protein-like II"/>
    <property type="match status" value="1"/>
</dbReference>
<feature type="transmembrane region" description="Helical" evidence="9">
    <location>
        <begin position="406"/>
        <end position="430"/>
    </location>
</feature>
<dbReference type="EMBL" id="JADYXP020000003">
    <property type="protein sequence ID" value="KAL0128036.1"/>
    <property type="molecule type" value="Genomic_DNA"/>
</dbReference>
<feature type="transmembrane region" description="Helical" evidence="9">
    <location>
        <begin position="590"/>
        <end position="614"/>
    </location>
</feature>
<comment type="similarity">
    <text evidence="2">Belongs to the glutamate-gated ion channel (TC 1.A.10.1) family.</text>
</comment>
<dbReference type="InterPro" id="IPR052192">
    <property type="entry name" value="Insect_Ionotropic_Sensory_Rcpt"/>
</dbReference>
<evidence type="ECO:0000256" key="3">
    <source>
        <dbReference type="ARBA" id="ARBA00022475"/>
    </source>
</evidence>
<keyword evidence="7" id="KW-0675">Receptor</keyword>
<evidence type="ECO:0000259" key="11">
    <source>
        <dbReference type="Pfam" id="PF00060"/>
    </source>
</evidence>
<evidence type="ECO:0000256" key="6">
    <source>
        <dbReference type="ARBA" id="ARBA00023136"/>
    </source>
</evidence>
<dbReference type="GO" id="GO:0005886">
    <property type="term" value="C:plasma membrane"/>
    <property type="evidence" value="ECO:0007669"/>
    <property type="project" value="UniProtKB-SubCell"/>
</dbReference>